<comment type="caution">
    <text evidence="1">The sequence shown here is derived from an EMBL/GenBank/DDBJ whole genome shotgun (WGS) entry which is preliminary data.</text>
</comment>
<dbReference type="EMBL" id="ABVR01000031">
    <property type="protein sequence ID" value="EEG91407.1"/>
    <property type="molecule type" value="Genomic_DNA"/>
</dbReference>
<evidence type="ECO:0000313" key="1">
    <source>
        <dbReference type="EMBL" id="EEG91407.1"/>
    </source>
</evidence>
<name>C0B5B0_9FIRM</name>
<dbReference type="Proteomes" id="UP000003793">
    <property type="component" value="Unassembled WGS sequence"/>
</dbReference>
<protein>
    <submittedName>
        <fullName evidence="1">Uncharacterized protein</fullName>
    </submittedName>
</protein>
<reference evidence="1 2" key="1">
    <citation type="submission" date="2009-02" db="EMBL/GenBank/DDBJ databases">
        <authorList>
            <person name="Fulton L."/>
            <person name="Clifton S."/>
            <person name="Fulton B."/>
            <person name="Xu J."/>
            <person name="Minx P."/>
            <person name="Pepin K.H."/>
            <person name="Johnson M."/>
            <person name="Bhonagiri V."/>
            <person name="Nash W.E."/>
            <person name="Mardis E.R."/>
            <person name="Wilson R.K."/>
        </authorList>
    </citation>
    <scope>NUCLEOTIDE SEQUENCE [LARGE SCALE GENOMIC DNA]</scope>
    <source>
        <strain evidence="1 2">ATCC 27758</strain>
    </source>
</reference>
<reference evidence="1 2" key="2">
    <citation type="submission" date="2009-03" db="EMBL/GenBank/DDBJ databases">
        <title>Draft genome sequence of Coprococcus comes (ATCC 27758).</title>
        <authorList>
            <person name="Sudarsanam P."/>
            <person name="Ley R."/>
            <person name="Guruge J."/>
            <person name="Turnbaugh P.J."/>
            <person name="Mahowald M."/>
            <person name="Liep D."/>
            <person name="Gordon J."/>
        </authorList>
    </citation>
    <scope>NUCLEOTIDE SEQUENCE [LARGE SCALE GENOMIC DNA]</scope>
    <source>
        <strain evidence="1 2">ATCC 27758</strain>
    </source>
</reference>
<gene>
    <name evidence="1" type="ORF">COPCOM_00331</name>
</gene>
<evidence type="ECO:0000313" key="2">
    <source>
        <dbReference type="Proteomes" id="UP000003793"/>
    </source>
</evidence>
<dbReference type="AlphaFoldDB" id="C0B5B0"/>
<organism evidence="1 2">
    <name type="scientific">Coprococcus comes ATCC 27758</name>
    <dbReference type="NCBI Taxonomy" id="470146"/>
    <lineage>
        <taxon>Bacteria</taxon>
        <taxon>Bacillati</taxon>
        <taxon>Bacillota</taxon>
        <taxon>Clostridia</taxon>
        <taxon>Lachnospirales</taxon>
        <taxon>Lachnospiraceae</taxon>
        <taxon>Coprococcus</taxon>
    </lineage>
</organism>
<proteinExistence type="predicted"/>
<sequence length="40" mass="4704">MIWFNNKYFFWFKKFDSSNGTLKKGGIPPKFRCSGNLVAE</sequence>
<dbReference type="HOGENOM" id="CLU_3288065_0_0_9"/>
<accession>C0B5B0</accession>